<accession>A0ABD0M047</accession>
<comment type="caution">
    <text evidence="3">The sequence shown here is derived from an EMBL/GenBank/DDBJ whole genome shotgun (WGS) entry which is preliminary data.</text>
</comment>
<feature type="signal peptide" evidence="1">
    <location>
        <begin position="1"/>
        <end position="16"/>
    </location>
</feature>
<dbReference type="InterPro" id="IPR014716">
    <property type="entry name" value="Fibrinogen_a/b/g_C_1"/>
</dbReference>
<dbReference type="EMBL" id="JACVVK020000012">
    <property type="protein sequence ID" value="KAK7505139.1"/>
    <property type="molecule type" value="Genomic_DNA"/>
</dbReference>
<dbReference type="SUPFAM" id="SSF56496">
    <property type="entry name" value="Fibrinogen C-terminal domain-like"/>
    <property type="match status" value="1"/>
</dbReference>
<evidence type="ECO:0000313" key="3">
    <source>
        <dbReference type="EMBL" id="KAK7505139.1"/>
    </source>
</evidence>
<dbReference type="PROSITE" id="PS51406">
    <property type="entry name" value="FIBRINOGEN_C_2"/>
    <property type="match status" value="1"/>
</dbReference>
<evidence type="ECO:0000313" key="4">
    <source>
        <dbReference type="Proteomes" id="UP001519460"/>
    </source>
</evidence>
<feature type="domain" description="Fibrinogen C-terminal" evidence="2">
    <location>
        <begin position="237"/>
        <end position="421"/>
    </location>
</feature>
<dbReference type="InterPro" id="IPR050373">
    <property type="entry name" value="Fibrinogen_C-term_domain"/>
</dbReference>
<dbReference type="Gene3D" id="3.90.215.10">
    <property type="entry name" value="Gamma Fibrinogen, chain A, domain 1"/>
    <property type="match status" value="1"/>
</dbReference>
<keyword evidence="1" id="KW-0732">Signal</keyword>
<dbReference type="PANTHER" id="PTHR19143:SF394">
    <property type="entry name" value="ANGIOPOIETIN-RELATED PROTEIN 3-LIKE"/>
    <property type="match status" value="1"/>
</dbReference>
<dbReference type="AlphaFoldDB" id="A0ABD0M047"/>
<keyword evidence="4" id="KW-1185">Reference proteome</keyword>
<gene>
    <name evidence="3" type="ORF">BaRGS_00003709</name>
</gene>
<protein>
    <recommendedName>
        <fullName evidence="2">Fibrinogen C-terminal domain-containing protein</fullName>
    </recommendedName>
</protein>
<feature type="chain" id="PRO_5044851523" description="Fibrinogen C-terminal domain-containing protein" evidence="1">
    <location>
        <begin position="17"/>
        <end position="454"/>
    </location>
</feature>
<proteinExistence type="predicted"/>
<dbReference type="InterPro" id="IPR036056">
    <property type="entry name" value="Fibrinogen-like_C"/>
</dbReference>
<dbReference type="Pfam" id="PF00147">
    <property type="entry name" value="Fibrinogen_C"/>
    <property type="match status" value="1"/>
</dbReference>
<organism evidence="3 4">
    <name type="scientific">Batillaria attramentaria</name>
    <dbReference type="NCBI Taxonomy" id="370345"/>
    <lineage>
        <taxon>Eukaryota</taxon>
        <taxon>Metazoa</taxon>
        <taxon>Spiralia</taxon>
        <taxon>Lophotrochozoa</taxon>
        <taxon>Mollusca</taxon>
        <taxon>Gastropoda</taxon>
        <taxon>Caenogastropoda</taxon>
        <taxon>Sorbeoconcha</taxon>
        <taxon>Cerithioidea</taxon>
        <taxon>Batillariidae</taxon>
        <taxon>Batillaria</taxon>
    </lineage>
</organism>
<sequence>MTLQFHLFSRISSCLALTLATVGVRRCSCFKNKFKLSSSKATVPKTSSSCHQSAAVLKTSCTCHHQEQLYHKQVPVVIIKLPKSGIPSDLVIGVFTMAETDKKFITQAMMLSMILVGAYGNGEIVQDSFGLCPRGQVSGGQQMGVVSGRSKVDCLTRCSQLAGCVGVNVCPSDLDEGVTCTLMSDHSPSGCNNLITAESPLCRFVQKNARPEPPEFCQNGGTQIGNQCVCPMQYSGTTCNRLVRDCEEVYANGYNTGQYNGVFNIQPIPATLPFQVLCNFEWGIGITYALLRNSIYDFNKNWTELRDGFGDPSSFNFFVGLENLHHLLNQAEYEVHVYFVYPEDETMSLGSAFYNNVTVGPEAEYYSLTYDSFFSVSERPADDGFEGGLPLLFSAQGQDTNGCASLSAVPGWYGPGCVTNNGLFASPMTWSTGGAMRSLDELEFIVERTSAFYE</sequence>
<evidence type="ECO:0000256" key="1">
    <source>
        <dbReference type="SAM" id="SignalP"/>
    </source>
</evidence>
<dbReference type="PANTHER" id="PTHR19143">
    <property type="entry name" value="FIBRINOGEN/TENASCIN/ANGIOPOEITIN"/>
    <property type="match status" value="1"/>
</dbReference>
<name>A0ABD0M047_9CAEN</name>
<dbReference type="InterPro" id="IPR002181">
    <property type="entry name" value="Fibrinogen_a/b/g_C_dom"/>
</dbReference>
<reference evidence="3 4" key="1">
    <citation type="journal article" date="2023" name="Sci. Data">
        <title>Genome assembly of the Korean intertidal mud-creeper Batillaria attramentaria.</title>
        <authorList>
            <person name="Patra A.K."/>
            <person name="Ho P.T."/>
            <person name="Jun S."/>
            <person name="Lee S.J."/>
            <person name="Kim Y."/>
            <person name="Won Y.J."/>
        </authorList>
    </citation>
    <scope>NUCLEOTIDE SEQUENCE [LARGE SCALE GENOMIC DNA]</scope>
    <source>
        <strain evidence="3">Wonlab-2016</strain>
    </source>
</reference>
<dbReference type="Proteomes" id="UP001519460">
    <property type="component" value="Unassembled WGS sequence"/>
</dbReference>
<dbReference type="SMART" id="SM00186">
    <property type="entry name" value="FBG"/>
    <property type="match status" value="1"/>
</dbReference>
<evidence type="ECO:0000259" key="2">
    <source>
        <dbReference type="PROSITE" id="PS51406"/>
    </source>
</evidence>